<dbReference type="Proteomes" id="UP001162640">
    <property type="component" value="Unassembled WGS sequence"/>
</dbReference>
<proteinExistence type="predicted"/>
<feature type="compositionally biased region" description="Low complexity" evidence="7">
    <location>
        <begin position="496"/>
        <end position="508"/>
    </location>
</feature>
<feature type="region of interest" description="Disordered" evidence="7">
    <location>
        <begin position="1"/>
        <end position="49"/>
    </location>
</feature>
<evidence type="ECO:0000256" key="6">
    <source>
        <dbReference type="SAM" id="Coils"/>
    </source>
</evidence>
<feature type="compositionally biased region" description="Low complexity" evidence="7">
    <location>
        <begin position="141"/>
        <end position="162"/>
    </location>
</feature>
<feature type="compositionally biased region" description="Acidic residues" evidence="7">
    <location>
        <begin position="204"/>
        <end position="225"/>
    </location>
</feature>
<dbReference type="EMBL" id="BLQM01000452">
    <property type="protein sequence ID" value="GMH90578.1"/>
    <property type="molecule type" value="Genomic_DNA"/>
</dbReference>
<evidence type="ECO:0000256" key="4">
    <source>
        <dbReference type="ARBA" id="ARBA00023054"/>
    </source>
</evidence>
<dbReference type="AlphaFoldDB" id="A0A9W7BQ01"/>
<feature type="region of interest" description="Disordered" evidence="7">
    <location>
        <begin position="331"/>
        <end position="398"/>
    </location>
</feature>
<keyword evidence="4 6" id="KW-0175">Coiled coil</keyword>
<dbReference type="PANTHER" id="PTHR37739">
    <property type="entry name" value="KINESIN-LIKE PROTEIN KIN-12D"/>
    <property type="match status" value="1"/>
</dbReference>
<feature type="compositionally biased region" description="Acidic residues" evidence="7">
    <location>
        <begin position="121"/>
        <end position="140"/>
    </location>
</feature>
<gene>
    <name evidence="8" type="ORF">TL16_g11809</name>
</gene>
<organism evidence="8 9">
    <name type="scientific">Triparma laevis f. inornata</name>
    <dbReference type="NCBI Taxonomy" id="1714386"/>
    <lineage>
        <taxon>Eukaryota</taxon>
        <taxon>Sar</taxon>
        <taxon>Stramenopiles</taxon>
        <taxon>Ochrophyta</taxon>
        <taxon>Bolidophyceae</taxon>
        <taxon>Parmales</taxon>
        <taxon>Triparmaceae</taxon>
        <taxon>Triparma</taxon>
    </lineage>
</organism>
<evidence type="ECO:0000313" key="8">
    <source>
        <dbReference type="EMBL" id="GMH90578.1"/>
    </source>
</evidence>
<feature type="region of interest" description="Disordered" evidence="7">
    <location>
        <begin position="485"/>
        <end position="508"/>
    </location>
</feature>
<evidence type="ECO:0000256" key="7">
    <source>
        <dbReference type="SAM" id="MobiDB-lite"/>
    </source>
</evidence>
<feature type="compositionally biased region" description="Polar residues" evidence="7">
    <location>
        <begin position="163"/>
        <end position="180"/>
    </location>
</feature>
<accession>A0A9W7BQ01</accession>
<keyword evidence="1" id="KW-0493">Microtubule</keyword>
<keyword evidence="5" id="KW-0505">Motor protein</keyword>
<evidence type="ECO:0000256" key="2">
    <source>
        <dbReference type="ARBA" id="ARBA00022741"/>
    </source>
</evidence>
<evidence type="ECO:0000256" key="1">
    <source>
        <dbReference type="ARBA" id="ARBA00022701"/>
    </source>
</evidence>
<dbReference type="GO" id="GO:0005874">
    <property type="term" value="C:microtubule"/>
    <property type="evidence" value="ECO:0007669"/>
    <property type="project" value="UniProtKB-KW"/>
</dbReference>
<feature type="coiled-coil region" evidence="6">
    <location>
        <begin position="645"/>
        <end position="746"/>
    </location>
</feature>
<feature type="compositionally biased region" description="Basic residues" evidence="7">
    <location>
        <begin position="16"/>
        <end position="38"/>
    </location>
</feature>
<keyword evidence="2" id="KW-0547">Nucleotide-binding</keyword>
<keyword evidence="3" id="KW-0067">ATP-binding</keyword>
<protein>
    <submittedName>
        <fullName evidence="8">Uncharacterized protein</fullName>
    </submittedName>
</protein>
<sequence>MLPNLGEGTVSDLKAGRKKMGKTWGKFKRATGIKKPKKQQPTFQQPEAANTTFQSLQVSTDYDTNLRSLVNFYEVYNPEKVEEAKSILDAYTGREEMLFRRLEDLQINKDGTEDGRNYDRQEEEDANEETNEWCQEEEEQQQQPVPVQQQEQQQQQQQQQQQSLQNKMPPTSAFTSNATFLFNPEIPSVGGDGGGMNPFVFDNDSNDSAESENEEEEGSSSEEEEQQRSTNVIDFFDDTSGAPDSHNLLSTEPITSQEVTNHLDNIIGGDIDSPFNNQNDFKDVAEQMSDVLIYAEPERKEKVGDAFDVMGEFDVLRVEKKVITNVKKVEDTVIPPPKPPTKNPPGPPPVPPIQLHAQTNFSDSDDSDEFSSSESEESESEEEPSPEKLQKKKKKSKQLLSLASKALKGTGKIAKYTAKAATATLATSSSNSSSKDHAHNHSSNSSNNSSTPIPSKSEIIDILNNFHLQGAGSLPHSSVVLAISNSKIPPPPPSPSCASSTNSSLQLQPLPSSLPATNITVSLESSSKLKITSSHSDTPRGLILDLICSHNQPLFTIDPVNVNRMDVTPEPDSMMWYGDVGGELWQFHQMLEGVKKEGGMSQVHFTLHFNFVNSNSAQRFERRDSTGSTPIQDQEEADNGLLAQMIAMKKELDDIKAEEKKKQKRYSHLKQQLEVTEEQLEQVSEAFDELSNSKQDSEASTNAMITALEDENERLESSEKSKSKTIEGLRGDLEAAHAEIKKLQHQLSSKPAALYKADSPSPLTPSEDGAEKFKLEATTWKRKYESIQKDMKKVLKTSVNADRVKSLKMEQALMSDDLIAHKKALDHALGLPGTS</sequence>
<feature type="compositionally biased region" description="Low complexity" evidence="7">
    <location>
        <begin position="441"/>
        <end position="451"/>
    </location>
</feature>
<evidence type="ECO:0000313" key="9">
    <source>
        <dbReference type="Proteomes" id="UP001162640"/>
    </source>
</evidence>
<dbReference type="GO" id="GO:0005524">
    <property type="term" value="F:ATP binding"/>
    <property type="evidence" value="ECO:0007669"/>
    <property type="project" value="UniProtKB-KW"/>
</dbReference>
<feature type="region of interest" description="Disordered" evidence="7">
    <location>
        <begin position="426"/>
        <end position="453"/>
    </location>
</feature>
<feature type="compositionally biased region" description="Acidic residues" evidence="7">
    <location>
        <begin position="363"/>
        <end position="384"/>
    </location>
</feature>
<comment type="caution">
    <text evidence="8">The sequence shown here is derived from an EMBL/GenBank/DDBJ whole genome shotgun (WGS) entry which is preliminary data.</text>
</comment>
<feature type="region of interest" description="Disordered" evidence="7">
    <location>
        <begin position="109"/>
        <end position="255"/>
    </location>
</feature>
<dbReference type="InterPro" id="IPR044986">
    <property type="entry name" value="KIF15/KIN-12"/>
</dbReference>
<evidence type="ECO:0000256" key="3">
    <source>
        <dbReference type="ARBA" id="ARBA00022840"/>
    </source>
</evidence>
<feature type="compositionally biased region" description="Pro residues" evidence="7">
    <location>
        <begin position="334"/>
        <end position="352"/>
    </location>
</feature>
<feature type="compositionally biased region" description="Basic and acidic residues" evidence="7">
    <location>
        <begin position="109"/>
        <end position="120"/>
    </location>
</feature>
<reference evidence="9" key="1">
    <citation type="journal article" date="2023" name="Commun. Biol.">
        <title>Genome analysis of Parmales, the sister group of diatoms, reveals the evolutionary specialization of diatoms from phago-mixotrophs to photoautotrophs.</title>
        <authorList>
            <person name="Ban H."/>
            <person name="Sato S."/>
            <person name="Yoshikawa S."/>
            <person name="Yamada K."/>
            <person name="Nakamura Y."/>
            <person name="Ichinomiya M."/>
            <person name="Sato N."/>
            <person name="Blanc-Mathieu R."/>
            <person name="Endo H."/>
            <person name="Kuwata A."/>
            <person name="Ogata H."/>
        </authorList>
    </citation>
    <scope>NUCLEOTIDE SEQUENCE [LARGE SCALE GENOMIC DNA]</scope>
</reference>
<evidence type="ECO:0000256" key="5">
    <source>
        <dbReference type="ARBA" id="ARBA00023175"/>
    </source>
</evidence>
<dbReference type="PANTHER" id="PTHR37739:SF8">
    <property type="entry name" value="KINESIN-LIKE PROTEIN KIN-12D"/>
    <property type="match status" value="1"/>
</dbReference>
<name>A0A9W7BQ01_9STRA</name>